<dbReference type="SUPFAM" id="SSF48295">
    <property type="entry name" value="TrpR-like"/>
    <property type="match status" value="1"/>
</dbReference>
<comment type="caution">
    <text evidence="1">The sequence shown here is derived from an EMBL/GenBank/DDBJ whole genome shotgun (WGS) entry which is preliminary data.</text>
</comment>
<evidence type="ECO:0008006" key="3">
    <source>
        <dbReference type="Google" id="ProtNLM"/>
    </source>
</evidence>
<dbReference type="PANTHER" id="PTHR40080:SF1">
    <property type="entry name" value="TRPR-LIKE PROTEIN YERC_YECD"/>
    <property type="match status" value="1"/>
</dbReference>
<dbReference type="InterPro" id="IPR000831">
    <property type="entry name" value="Trp_repress"/>
</dbReference>
<gene>
    <name evidence="1" type="ORF">H8S18_01695</name>
</gene>
<evidence type="ECO:0000313" key="1">
    <source>
        <dbReference type="EMBL" id="MBC5647051.1"/>
    </source>
</evidence>
<dbReference type="PANTHER" id="PTHR40080">
    <property type="entry name" value="LMO1763 PROTEIN"/>
    <property type="match status" value="1"/>
</dbReference>
<name>A0ABR7EB91_9FIRM</name>
<dbReference type="InterPro" id="IPR013368">
    <property type="entry name" value="YecD_YerC"/>
</dbReference>
<protein>
    <recommendedName>
        <fullName evidence="3">TrpR-like protein, YerC/YecD</fullName>
    </recommendedName>
</protein>
<proteinExistence type="predicted"/>
<dbReference type="PIRSF" id="PIRSF012508">
    <property type="entry name" value="YerC"/>
    <property type="match status" value="1"/>
</dbReference>
<dbReference type="InterPro" id="IPR038116">
    <property type="entry name" value="TrpR-like_sf"/>
</dbReference>
<evidence type="ECO:0000313" key="2">
    <source>
        <dbReference type="Proteomes" id="UP000606889"/>
    </source>
</evidence>
<dbReference type="Proteomes" id="UP000606889">
    <property type="component" value="Unassembled WGS sequence"/>
</dbReference>
<keyword evidence="2" id="KW-1185">Reference proteome</keyword>
<sequence length="105" mass="11590">MRGVLQVYHSKLKSKELDALFEAVLSLKSEEECYMFFEDLCTVAELSAISQRYKVAQMLKDGITCHAIAGKTGASTATISRVNRCLNYGTGGYCTILERNGKKGE</sequence>
<accession>A0ABR7EB91</accession>
<organism evidence="1 2">
    <name type="scientific">Christensenella tenuis</name>
    <dbReference type="NCBI Taxonomy" id="2763033"/>
    <lineage>
        <taxon>Bacteria</taxon>
        <taxon>Bacillati</taxon>
        <taxon>Bacillota</taxon>
        <taxon>Clostridia</taxon>
        <taxon>Christensenellales</taxon>
        <taxon>Christensenellaceae</taxon>
        <taxon>Christensenella</taxon>
    </lineage>
</organism>
<dbReference type="EMBL" id="JACOON010000001">
    <property type="protein sequence ID" value="MBC5647051.1"/>
    <property type="molecule type" value="Genomic_DNA"/>
</dbReference>
<reference evidence="1 2" key="1">
    <citation type="submission" date="2020-08" db="EMBL/GenBank/DDBJ databases">
        <title>Genome public.</title>
        <authorList>
            <person name="Liu C."/>
            <person name="Sun Q."/>
        </authorList>
    </citation>
    <scope>NUCLEOTIDE SEQUENCE [LARGE SCALE GENOMIC DNA]</scope>
    <source>
        <strain evidence="1 2">NSJ-35</strain>
    </source>
</reference>
<dbReference type="NCBIfam" id="TIGR02531">
    <property type="entry name" value="yecD_yerC"/>
    <property type="match status" value="1"/>
</dbReference>
<dbReference type="InterPro" id="IPR010921">
    <property type="entry name" value="Trp_repressor/repl_initiator"/>
</dbReference>
<dbReference type="Gene3D" id="1.10.1270.10">
    <property type="entry name" value="TrpR-like"/>
    <property type="match status" value="1"/>
</dbReference>
<dbReference type="Pfam" id="PF01371">
    <property type="entry name" value="Trp_repressor"/>
    <property type="match status" value="1"/>
</dbReference>